<dbReference type="PROSITE" id="PS51257">
    <property type="entry name" value="PROKAR_LIPOPROTEIN"/>
    <property type="match status" value="1"/>
</dbReference>
<evidence type="ECO:0000313" key="3">
    <source>
        <dbReference type="Proteomes" id="UP000248745"/>
    </source>
</evidence>
<gene>
    <name evidence="2" type="ORF">DN068_09175</name>
</gene>
<organism evidence="2 3">
    <name type="scientific">Taibaiella soli</name>
    <dbReference type="NCBI Taxonomy" id="1649169"/>
    <lineage>
        <taxon>Bacteria</taxon>
        <taxon>Pseudomonadati</taxon>
        <taxon>Bacteroidota</taxon>
        <taxon>Chitinophagia</taxon>
        <taxon>Chitinophagales</taxon>
        <taxon>Chitinophagaceae</taxon>
        <taxon>Taibaiella</taxon>
    </lineage>
</organism>
<evidence type="ECO:0008006" key="4">
    <source>
        <dbReference type="Google" id="ProtNLM"/>
    </source>
</evidence>
<evidence type="ECO:0000256" key="1">
    <source>
        <dbReference type="SAM" id="SignalP"/>
    </source>
</evidence>
<keyword evidence="1" id="KW-0732">Signal</keyword>
<dbReference type="EMBL" id="QKTW01000014">
    <property type="protein sequence ID" value="PZF73329.1"/>
    <property type="molecule type" value="Genomic_DNA"/>
</dbReference>
<name>A0A2W2BAY2_9BACT</name>
<comment type="caution">
    <text evidence="2">The sequence shown here is derived from an EMBL/GenBank/DDBJ whole genome shotgun (WGS) entry which is preliminary data.</text>
</comment>
<protein>
    <recommendedName>
        <fullName evidence="4">DUF4249 domain-containing protein</fullName>
    </recommendedName>
</protein>
<reference evidence="2 3" key="1">
    <citation type="submission" date="2018-06" db="EMBL/GenBank/DDBJ databases">
        <title>Mucibacter soli gen. nov., sp. nov., a new member of the family Chitinophagaceae producing mucin.</title>
        <authorList>
            <person name="Kim M.-K."/>
            <person name="Park S."/>
            <person name="Kim T.-S."/>
            <person name="Joung Y."/>
            <person name="Han J.-H."/>
            <person name="Kim S.B."/>
        </authorList>
    </citation>
    <scope>NUCLEOTIDE SEQUENCE [LARGE SCALE GENOMIC DNA]</scope>
    <source>
        <strain evidence="2 3">R1-15</strain>
    </source>
</reference>
<feature type="chain" id="PRO_5015972852" description="DUF4249 domain-containing protein" evidence="1">
    <location>
        <begin position="21"/>
        <end position="360"/>
    </location>
</feature>
<dbReference type="AlphaFoldDB" id="A0A2W2BAY2"/>
<dbReference type="Proteomes" id="UP000248745">
    <property type="component" value="Unassembled WGS sequence"/>
</dbReference>
<keyword evidence="3" id="KW-1185">Reference proteome</keyword>
<dbReference type="OrthoDB" id="1491128at2"/>
<feature type="signal peptide" evidence="1">
    <location>
        <begin position="1"/>
        <end position="20"/>
    </location>
</feature>
<sequence length="360" mass="39667">MKKNLLAVLGLAAIAGASSCSEDFNVAAPYRNTTVATGLFSLNDTANGNSHYIRIQKAFMDEHQSAYDMAKVSDSSFYPESAIEVKIKEISGANVVSTTILNRVDLAAEGFTKDDGTFFTSPNYGYKYQHSLNTAYIYRLIITNKNTGEVDSAQTGVITNDNTVFRVSEFTLNNYMITFTTVKEGQQGVFTWNVRTPPNSQTYDGIIRFRWVDKNTSTNEETDHYADWRFASNVLGTSSSAITLKVDYSSFFSFLAGAMGPAPVGIERYMDSCDLFCYAGDSTVYHYQQYASLTGGLTGDQIKPFYSNVRSSVKGTYPVGIFATRAYVSSFNVPIDPMSLDSLKVNPQTISLNIKGTSDH</sequence>
<evidence type="ECO:0000313" key="2">
    <source>
        <dbReference type="EMBL" id="PZF73329.1"/>
    </source>
</evidence>
<accession>A0A2W2BAY2</accession>
<dbReference type="RefSeq" id="WP_110998608.1">
    <property type="nucleotide sequence ID" value="NZ_QKTW01000014.1"/>
</dbReference>
<proteinExistence type="predicted"/>